<gene>
    <name evidence="1" type="ORF">GGP41_009675</name>
</gene>
<proteinExistence type="predicted"/>
<dbReference type="AlphaFoldDB" id="A0A8H5ZGW4"/>
<name>A0A8H5ZGW4_COCSA</name>
<accession>A0A8H5ZGW4</accession>
<dbReference type="Gene3D" id="3.40.50.150">
    <property type="entry name" value="Vaccinia Virus protein VP39"/>
    <property type="match status" value="2"/>
</dbReference>
<sequence length="251" mass="27909">MHIYGNGFGQTSTHASLTDVITLIAHKSPRLRILELDAGTGGAARIMLNPLEGHTPLPKYDQFDFSDISKAFLGVARERFQDHRHLDFGILNIENEPTGQDFEEDLYYILFVSKRDGKLVITETTKDRLFTGFMLGALPDYWLSADDERPSRPFVSKAKWKQVLLDAGLAGVDIMLDNYDEPVSCTTLIVARSTSKDIHTDLNVADDVNCSNGHVDANQIEKVNEAKSSRATLVEGSFDSVVTLDSDHNSY</sequence>
<comment type="caution">
    <text evidence="1">The sequence shown here is derived from an EMBL/GenBank/DDBJ whole genome shotgun (WGS) entry which is preliminary data.</text>
</comment>
<evidence type="ECO:0008006" key="3">
    <source>
        <dbReference type="Google" id="ProtNLM"/>
    </source>
</evidence>
<evidence type="ECO:0000313" key="1">
    <source>
        <dbReference type="EMBL" id="KAF5848574.1"/>
    </source>
</evidence>
<dbReference type="SUPFAM" id="SSF53335">
    <property type="entry name" value="S-adenosyl-L-methionine-dependent methyltransferases"/>
    <property type="match status" value="1"/>
</dbReference>
<evidence type="ECO:0000313" key="2">
    <source>
        <dbReference type="Proteomes" id="UP000624244"/>
    </source>
</evidence>
<dbReference type="InterPro" id="IPR029063">
    <property type="entry name" value="SAM-dependent_MTases_sf"/>
</dbReference>
<dbReference type="EMBL" id="WNKQ01000010">
    <property type="protein sequence ID" value="KAF5848574.1"/>
    <property type="molecule type" value="Genomic_DNA"/>
</dbReference>
<dbReference type="Proteomes" id="UP000624244">
    <property type="component" value="Unassembled WGS sequence"/>
</dbReference>
<organism evidence="1 2">
    <name type="scientific">Cochliobolus sativus</name>
    <name type="common">Common root rot and spot blotch fungus</name>
    <name type="synonym">Bipolaris sorokiniana</name>
    <dbReference type="NCBI Taxonomy" id="45130"/>
    <lineage>
        <taxon>Eukaryota</taxon>
        <taxon>Fungi</taxon>
        <taxon>Dikarya</taxon>
        <taxon>Ascomycota</taxon>
        <taxon>Pezizomycotina</taxon>
        <taxon>Dothideomycetes</taxon>
        <taxon>Pleosporomycetidae</taxon>
        <taxon>Pleosporales</taxon>
        <taxon>Pleosporineae</taxon>
        <taxon>Pleosporaceae</taxon>
        <taxon>Bipolaris</taxon>
    </lineage>
</organism>
<reference evidence="1" key="1">
    <citation type="submission" date="2019-11" db="EMBL/GenBank/DDBJ databases">
        <title>Bipolaris sorokiniana Genome sequencing.</title>
        <authorList>
            <person name="Wang H."/>
        </authorList>
    </citation>
    <scope>NUCLEOTIDE SEQUENCE</scope>
</reference>
<protein>
    <recommendedName>
        <fullName evidence="3">Methyltransferase domain-containing protein</fullName>
    </recommendedName>
</protein>